<evidence type="ECO:0000313" key="2">
    <source>
        <dbReference type="EMBL" id="CAG8783851.1"/>
    </source>
</evidence>
<feature type="compositionally biased region" description="Low complexity" evidence="1">
    <location>
        <begin position="85"/>
        <end position="113"/>
    </location>
</feature>
<feature type="compositionally biased region" description="Acidic residues" evidence="1">
    <location>
        <begin position="142"/>
        <end position="152"/>
    </location>
</feature>
<feature type="compositionally biased region" description="Basic and acidic residues" evidence="1">
    <location>
        <begin position="153"/>
        <end position="164"/>
    </location>
</feature>
<dbReference type="EMBL" id="CAJVPY010022844">
    <property type="protein sequence ID" value="CAG8783851.1"/>
    <property type="molecule type" value="Genomic_DNA"/>
</dbReference>
<reference evidence="2" key="1">
    <citation type="submission" date="2021-06" db="EMBL/GenBank/DDBJ databases">
        <authorList>
            <person name="Kallberg Y."/>
            <person name="Tangrot J."/>
            <person name="Rosling A."/>
        </authorList>
    </citation>
    <scope>NUCLEOTIDE SEQUENCE</scope>
    <source>
        <strain evidence="2">MA453B</strain>
    </source>
</reference>
<proteinExistence type="predicted"/>
<gene>
    <name evidence="2" type="ORF">DERYTH_LOCUS19998</name>
</gene>
<organism evidence="2 3">
    <name type="scientific">Dentiscutata erythropus</name>
    <dbReference type="NCBI Taxonomy" id="1348616"/>
    <lineage>
        <taxon>Eukaryota</taxon>
        <taxon>Fungi</taxon>
        <taxon>Fungi incertae sedis</taxon>
        <taxon>Mucoromycota</taxon>
        <taxon>Glomeromycotina</taxon>
        <taxon>Glomeromycetes</taxon>
        <taxon>Diversisporales</taxon>
        <taxon>Gigasporaceae</taxon>
        <taxon>Dentiscutata</taxon>
    </lineage>
</organism>
<sequence>MTSVDPFYVQRIARRSGNRYYVCKICGSYQRNRSIRHINEHTPQQRAYQRNIFHRYIYTPRQITTSSTSNQPEQITNSPTASSLRRTTGSPRQTTTGTTSNQQIPSQSNQPIPVVDIRPEPESQTADVVEESSDSTRLPVEFSEESTDESSDDSYREEDNKRRK</sequence>
<name>A0A9N9JIG5_9GLOM</name>
<evidence type="ECO:0000313" key="3">
    <source>
        <dbReference type="Proteomes" id="UP000789405"/>
    </source>
</evidence>
<dbReference type="AlphaFoldDB" id="A0A9N9JIG5"/>
<accession>A0A9N9JIG5</accession>
<feature type="region of interest" description="Disordered" evidence="1">
    <location>
        <begin position="62"/>
        <end position="164"/>
    </location>
</feature>
<feature type="compositionally biased region" description="Polar residues" evidence="1">
    <location>
        <begin position="62"/>
        <end position="84"/>
    </location>
</feature>
<evidence type="ECO:0000256" key="1">
    <source>
        <dbReference type="SAM" id="MobiDB-lite"/>
    </source>
</evidence>
<keyword evidence="3" id="KW-1185">Reference proteome</keyword>
<comment type="caution">
    <text evidence="2">The sequence shown here is derived from an EMBL/GenBank/DDBJ whole genome shotgun (WGS) entry which is preliminary data.</text>
</comment>
<feature type="non-terminal residue" evidence="2">
    <location>
        <position position="164"/>
    </location>
</feature>
<protein>
    <submittedName>
        <fullName evidence="2">24881_t:CDS:1</fullName>
    </submittedName>
</protein>
<dbReference type="Proteomes" id="UP000789405">
    <property type="component" value="Unassembled WGS sequence"/>
</dbReference>